<dbReference type="PANTHER" id="PTHR33988">
    <property type="entry name" value="ENDORIBONUCLEASE MAZF-RELATED"/>
    <property type="match status" value="1"/>
</dbReference>
<dbReference type="PIRSF" id="PIRSF033490">
    <property type="entry name" value="MazF"/>
    <property type="match status" value="1"/>
</dbReference>
<dbReference type="EMBL" id="BAAANY010000022">
    <property type="protein sequence ID" value="GAA1699526.1"/>
    <property type="molecule type" value="Genomic_DNA"/>
</dbReference>
<dbReference type="InterPro" id="IPR011067">
    <property type="entry name" value="Plasmid_toxin/cell-grow_inhib"/>
</dbReference>
<keyword evidence="3" id="KW-0255">Endonuclease</keyword>
<feature type="region of interest" description="Disordered" evidence="4">
    <location>
        <begin position="59"/>
        <end position="78"/>
    </location>
</feature>
<dbReference type="RefSeq" id="WP_163572061.1">
    <property type="nucleotide sequence ID" value="NZ_BAAANY010000022.1"/>
</dbReference>
<sequence>MSAPRRGEIWLADLDPTADNEVAGQRPVLVMSSDAFHNWPIHLAIVVPLTTSSRPLRHHTPVVSGGLDRPSVARPEDVRSITTRRFTRRLGVADPSSVETVADSLRDFLEL</sequence>
<gene>
    <name evidence="5" type="ORF">GCM10009765_56210</name>
</gene>
<evidence type="ECO:0000313" key="6">
    <source>
        <dbReference type="Proteomes" id="UP001500618"/>
    </source>
</evidence>
<proteinExistence type="inferred from homology"/>
<dbReference type="Gene3D" id="2.30.30.110">
    <property type="match status" value="1"/>
</dbReference>
<dbReference type="PANTHER" id="PTHR33988:SF1">
    <property type="entry name" value="ENDORIBONUCLEASE MAZF7-RELATED"/>
    <property type="match status" value="1"/>
</dbReference>
<keyword evidence="3" id="KW-0540">Nuclease</keyword>
<evidence type="ECO:0000256" key="2">
    <source>
        <dbReference type="ARBA" id="ARBA00022649"/>
    </source>
</evidence>
<dbReference type="Proteomes" id="UP001500618">
    <property type="component" value="Unassembled WGS sequence"/>
</dbReference>
<comment type="function">
    <text evidence="3">Toxic component of a type II toxin-antitoxin (TA) system.</text>
</comment>
<dbReference type="SUPFAM" id="SSF50118">
    <property type="entry name" value="Cell growth inhibitor/plasmid maintenance toxic component"/>
    <property type="match status" value="1"/>
</dbReference>
<evidence type="ECO:0000256" key="3">
    <source>
        <dbReference type="PIRNR" id="PIRNR033490"/>
    </source>
</evidence>
<dbReference type="InterPro" id="IPR003477">
    <property type="entry name" value="PemK-like"/>
</dbReference>
<protein>
    <recommendedName>
        <fullName evidence="3">mRNA interferase</fullName>
        <ecNumber evidence="3">3.1.-.-</ecNumber>
    </recommendedName>
</protein>
<accession>A0ABN2I6I4</accession>
<organism evidence="5 6">
    <name type="scientific">Fodinicola feengrottensis</name>
    <dbReference type="NCBI Taxonomy" id="435914"/>
    <lineage>
        <taxon>Bacteria</taxon>
        <taxon>Bacillati</taxon>
        <taxon>Actinomycetota</taxon>
        <taxon>Actinomycetes</taxon>
        <taxon>Mycobacteriales</taxon>
        <taxon>Fodinicola</taxon>
    </lineage>
</organism>
<keyword evidence="2" id="KW-1277">Toxin-antitoxin system</keyword>
<comment type="similarity">
    <text evidence="1 3">Belongs to the PemK/MazF family.</text>
</comment>
<name>A0ABN2I6I4_9ACTN</name>
<keyword evidence="6" id="KW-1185">Reference proteome</keyword>
<evidence type="ECO:0000313" key="5">
    <source>
        <dbReference type="EMBL" id="GAA1699526.1"/>
    </source>
</evidence>
<dbReference type="EC" id="3.1.-.-" evidence="3"/>
<evidence type="ECO:0000256" key="1">
    <source>
        <dbReference type="ARBA" id="ARBA00007521"/>
    </source>
</evidence>
<reference evidence="5 6" key="1">
    <citation type="journal article" date="2019" name="Int. J. Syst. Evol. Microbiol.">
        <title>The Global Catalogue of Microorganisms (GCM) 10K type strain sequencing project: providing services to taxonomists for standard genome sequencing and annotation.</title>
        <authorList>
            <consortium name="The Broad Institute Genomics Platform"/>
            <consortium name="The Broad Institute Genome Sequencing Center for Infectious Disease"/>
            <person name="Wu L."/>
            <person name="Ma J."/>
        </authorList>
    </citation>
    <scope>NUCLEOTIDE SEQUENCE [LARGE SCALE GENOMIC DNA]</scope>
    <source>
        <strain evidence="5 6">JCM 14718</strain>
    </source>
</reference>
<keyword evidence="3" id="KW-0378">Hydrolase</keyword>
<dbReference type="Pfam" id="PF02452">
    <property type="entry name" value="PemK_toxin"/>
    <property type="match status" value="1"/>
</dbReference>
<comment type="caution">
    <text evidence="5">The sequence shown here is derived from an EMBL/GenBank/DDBJ whole genome shotgun (WGS) entry which is preliminary data.</text>
</comment>
<evidence type="ECO:0000256" key="4">
    <source>
        <dbReference type="SAM" id="MobiDB-lite"/>
    </source>
</evidence>